<feature type="region of interest" description="Disordered" evidence="1">
    <location>
        <begin position="25"/>
        <end position="44"/>
    </location>
</feature>
<gene>
    <name evidence="3" type="ORF">GCM10009021_19740</name>
</gene>
<sequence>MRRVLLVVLFVALAATSPVAAANATANNSTASTNATSASETVVSGGPVPVDGVTTITGWSYQDGTMRVTLEVSQYHVVTLSGSAQRSGRVAHSAFRRVILQSGETRTVAVPADRVDGRASVGATTSACIESGSCPAVYSREDSSMSLLPGRPSGSDWIVTFFAAGFAALLGAAVAGFGYKRYVGGRRRVF</sequence>
<dbReference type="OrthoDB" id="264996at2157"/>
<dbReference type="EMBL" id="BMOQ01000005">
    <property type="protein sequence ID" value="GGN18746.1"/>
    <property type="molecule type" value="Genomic_DNA"/>
</dbReference>
<dbReference type="Pfam" id="PF26259">
    <property type="entry name" value="DUF8063"/>
    <property type="match status" value="1"/>
</dbReference>
<dbReference type="Proteomes" id="UP000608850">
    <property type="component" value="Unassembled WGS sequence"/>
</dbReference>
<comment type="caution">
    <text evidence="3">The sequence shown here is derived from an EMBL/GenBank/DDBJ whole genome shotgun (WGS) entry which is preliminary data.</text>
</comment>
<evidence type="ECO:0000256" key="1">
    <source>
        <dbReference type="SAM" id="MobiDB-lite"/>
    </source>
</evidence>
<evidence type="ECO:0000256" key="2">
    <source>
        <dbReference type="SAM" id="Phobius"/>
    </source>
</evidence>
<reference evidence="3 4" key="1">
    <citation type="journal article" date="2019" name="Int. J. Syst. Evol. Microbiol.">
        <title>The Global Catalogue of Microorganisms (GCM) 10K type strain sequencing project: providing services to taxonomists for standard genome sequencing and annotation.</title>
        <authorList>
            <consortium name="The Broad Institute Genomics Platform"/>
            <consortium name="The Broad Institute Genome Sequencing Center for Infectious Disease"/>
            <person name="Wu L."/>
            <person name="Ma J."/>
        </authorList>
    </citation>
    <scope>NUCLEOTIDE SEQUENCE [LARGE SCALE GENOMIC DNA]</scope>
    <source>
        <strain evidence="3 4">JCM 16331</strain>
    </source>
</reference>
<keyword evidence="2" id="KW-1133">Transmembrane helix</keyword>
<feature type="transmembrane region" description="Helical" evidence="2">
    <location>
        <begin position="157"/>
        <end position="179"/>
    </location>
</feature>
<dbReference type="RefSeq" id="WP_188878705.1">
    <property type="nucleotide sequence ID" value="NZ_BMOQ01000005.1"/>
</dbReference>
<keyword evidence="2" id="KW-0472">Membrane</keyword>
<name>A0A830GD91_9EURY</name>
<evidence type="ECO:0000313" key="4">
    <source>
        <dbReference type="Proteomes" id="UP000608850"/>
    </source>
</evidence>
<keyword evidence="4" id="KW-1185">Reference proteome</keyword>
<dbReference type="AlphaFoldDB" id="A0A830GD91"/>
<keyword evidence="2" id="KW-0812">Transmembrane</keyword>
<accession>A0A830GD91</accession>
<proteinExistence type="predicted"/>
<protein>
    <submittedName>
        <fullName evidence="3">Uncharacterized protein</fullName>
    </submittedName>
</protein>
<evidence type="ECO:0000313" key="3">
    <source>
        <dbReference type="EMBL" id="GGN18746.1"/>
    </source>
</evidence>
<dbReference type="InterPro" id="IPR058376">
    <property type="entry name" value="DUF8063"/>
</dbReference>
<organism evidence="3 4">
    <name type="scientific">Halarchaeum nitratireducens</name>
    <dbReference type="NCBI Taxonomy" id="489913"/>
    <lineage>
        <taxon>Archaea</taxon>
        <taxon>Methanobacteriati</taxon>
        <taxon>Methanobacteriota</taxon>
        <taxon>Stenosarchaea group</taxon>
        <taxon>Halobacteria</taxon>
        <taxon>Halobacteriales</taxon>
        <taxon>Halobacteriaceae</taxon>
    </lineage>
</organism>